<reference evidence="1" key="1">
    <citation type="submission" date="2021-04" db="EMBL/GenBank/DDBJ databases">
        <title>Whole genome sequencing of Enterococci isolates from hospitalized patients.</title>
        <authorList>
            <person name="Ogoti B.M."/>
            <person name="Onyambu F.G."/>
        </authorList>
    </citation>
    <scope>NUCLEOTIDE SEQUENCE</scope>
    <source>
        <strain evidence="1">242</strain>
    </source>
</reference>
<evidence type="ECO:0000313" key="2">
    <source>
        <dbReference type="Proteomes" id="UP000680045"/>
    </source>
</evidence>
<name>A0A941J803_9BACI</name>
<evidence type="ECO:0000313" key="1">
    <source>
        <dbReference type="EMBL" id="MBR8646215.1"/>
    </source>
</evidence>
<sequence length="104" mass="11576">MKKIATLLLNNWLAETTQALAPRRHGRQSAERERNLKSTGMFLEKLKAGLIPTYIFRLVYPLSFSPGILIRLKEICDTPAEKLASRGACAEEAWQTVGGKGADF</sequence>
<accession>A0A941J803</accession>
<organism evidence="1 2">
    <name type="scientific">Peribacillus frigoritolerans</name>
    <dbReference type="NCBI Taxonomy" id="450367"/>
    <lineage>
        <taxon>Bacteria</taxon>
        <taxon>Bacillati</taxon>
        <taxon>Bacillota</taxon>
        <taxon>Bacilli</taxon>
        <taxon>Bacillales</taxon>
        <taxon>Bacillaceae</taxon>
        <taxon>Peribacillus</taxon>
    </lineage>
</organism>
<comment type="caution">
    <text evidence="1">The sequence shown here is derived from an EMBL/GenBank/DDBJ whole genome shotgun (WGS) entry which is preliminary data.</text>
</comment>
<dbReference type="EMBL" id="JAGTPW010000079">
    <property type="protein sequence ID" value="MBR8646215.1"/>
    <property type="molecule type" value="Genomic_DNA"/>
</dbReference>
<dbReference type="Proteomes" id="UP000680045">
    <property type="component" value="Unassembled WGS sequence"/>
</dbReference>
<dbReference type="AlphaFoldDB" id="A0A941J803"/>
<proteinExistence type="predicted"/>
<protein>
    <submittedName>
        <fullName evidence="1">Uncharacterized protein</fullName>
    </submittedName>
</protein>
<gene>
    <name evidence="1" type="ORF">KEH51_27600</name>
</gene>